<evidence type="ECO:0000259" key="8">
    <source>
        <dbReference type="PROSITE" id="PS50893"/>
    </source>
</evidence>
<evidence type="ECO:0000313" key="10">
    <source>
        <dbReference type="EMBL" id="WLR43061.1"/>
    </source>
</evidence>
<sequence length="589" mass="66933">MKNIKINNWQYTFSKLWRYLSKQKVLLFLVTLLVFVSSGLSLLGPYLLGFTIDQFLLYNKGDESYYLIFFLISIYIAQSIFLFSQNYLMIGIAQNTVTAIRNDFFNHIQGLPLRFFQQTKQGDLMSRLTNDIENISRTLNSAFIQVLTSVVTIIGTFILMIWLSPLLTLITLTIVPVMYFGMRWITNRTKRFFKLQQRDLGEMNALIEEIFSGQEIIKSFSKENDMIEEFNQKNLALKYSSYWAQTYTGFIPKLMNMLNNVGFALIIGVGALFAFNNYAGVTVGIIVTFTTYARQFTRPLNDLANQFNLLLSAFAGAERVFVIMEENHENIDSENSTDLPPIKGHVLFDHATFSYTADEVVLKDINLAVSPGQKVAIVGPTGAGKTTLTNLLSKFYPLENGHIYIDGMNLNEVNQASIRKQIGYVLQDTFLFQSTIMENIRYGRLNASDEEVIEAAIKARADDFIKKLPERYQTMLDARGTNISFGQRQLISIARTILSEPNLLVLDEATSNIDTLTEKKIKAGLDYLMYNKTSFIIAHRLNTVKDADLIIVLKEGKIIEKGTHDQLLAQGGYYASMYKTQTINEVLTS</sequence>
<keyword evidence="4 10" id="KW-0067">ATP-binding</keyword>
<dbReference type="InterPro" id="IPR039421">
    <property type="entry name" value="Type_1_exporter"/>
</dbReference>
<feature type="domain" description="ABC transmembrane type-1" evidence="9">
    <location>
        <begin position="28"/>
        <end position="312"/>
    </location>
</feature>
<feature type="transmembrane region" description="Helical" evidence="7">
    <location>
        <begin position="142"/>
        <end position="163"/>
    </location>
</feature>
<feature type="transmembrane region" description="Helical" evidence="7">
    <location>
        <begin position="65"/>
        <end position="83"/>
    </location>
</feature>
<dbReference type="PROSITE" id="PS50929">
    <property type="entry name" value="ABC_TM1F"/>
    <property type="match status" value="1"/>
</dbReference>
<dbReference type="Pfam" id="PF00005">
    <property type="entry name" value="ABC_tran"/>
    <property type="match status" value="1"/>
</dbReference>
<keyword evidence="11" id="KW-1185">Reference proteome</keyword>
<evidence type="ECO:0000256" key="2">
    <source>
        <dbReference type="ARBA" id="ARBA00022692"/>
    </source>
</evidence>
<proteinExistence type="predicted"/>
<feature type="transmembrane region" description="Helical" evidence="7">
    <location>
        <begin position="263"/>
        <end position="289"/>
    </location>
</feature>
<gene>
    <name evidence="10" type="ORF">LC087_02265</name>
</gene>
<evidence type="ECO:0000313" key="11">
    <source>
        <dbReference type="Proteomes" id="UP001197974"/>
    </source>
</evidence>
<dbReference type="InterPro" id="IPR011527">
    <property type="entry name" value="ABC1_TM_dom"/>
</dbReference>
<dbReference type="CDD" id="cd18547">
    <property type="entry name" value="ABC_6TM_Tm288_like"/>
    <property type="match status" value="1"/>
</dbReference>
<dbReference type="GO" id="GO:0005524">
    <property type="term" value="F:ATP binding"/>
    <property type="evidence" value="ECO:0007669"/>
    <property type="project" value="UniProtKB-KW"/>
</dbReference>
<feature type="transmembrane region" description="Helical" evidence="7">
    <location>
        <begin position="169"/>
        <end position="186"/>
    </location>
</feature>
<organism evidence="10 11">
    <name type="scientific">Bacillus carboniphilus</name>
    <dbReference type="NCBI Taxonomy" id="86663"/>
    <lineage>
        <taxon>Bacteria</taxon>
        <taxon>Bacillati</taxon>
        <taxon>Bacillota</taxon>
        <taxon>Bacilli</taxon>
        <taxon>Bacillales</taxon>
        <taxon>Bacillaceae</taxon>
        <taxon>Bacillus</taxon>
    </lineage>
</organism>
<dbReference type="InterPro" id="IPR017871">
    <property type="entry name" value="ABC_transporter-like_CS"/>
</dbReference>
<keyword evidence="2 7" id="KW-0812">Transmembrane</keyword>
<dbReference type="PROSITE" id="PS50893">
    <property type="entry name" value="ABC_TRANSPORTER_2"/>
    <property type="match status" value="1"/>
</dbReference>
<dbReference type="InterPro" id="IPR036640">
    <property type="entry name" value="ABC1_TM_sf"/>
</dbReference>
<dbReference type="PANTHER" id="PTHR43394">
    <property type="entry name" value="ATP-DEPENDENT PERMEASE MDL1, MITOCHONDRIAL"/>
    <property type="match status" value="1"/>
</dbReference>
<keyword evidence="6 7" id="KW-0472">Membrane</keyword>
<keyword evidence="3" id="KW-0547">Nucleotide-binding</keyword>
<comment type="subcellular location">
    <subcellularLocation>
        <location evidence="1">Cell membrane</location>
        <topology evidence="1">Multi-pass membrane protein</topology>
    </subcellularLocation>
</comment>
<accession>A0ABY9JUH9</accession>
<dbReference type="PANTHER" id="PTHR43394:SF1">
    <property type="entry name" value="ATP-BINDING CASSETTE SUB-FAMILY B MEMBER 10, MITOCHONDRIAL"/>
    <property type="match status" value="1"/>
</dbReference>
<dbReference type="InterPro" id="IPR003593">
    <property type="entry name" value="AAA+_ATPase"/>
</dbReference>
<evidence type="ECO:0000256" key="3">
    <source>
        <dbReference type="ARBA" id="ARBA00022741"/>
    </source>
</evidence>
<dbReference type="Proteomes" id="UP001197974">
    <property type="component" value="Chromosome"/>
</dbReference>
<evidence type="ECO:0000259" key="9">
    <source>
        <dbReference type="PROSITE" id="PS50929"/>
    </source>
</evidence>
<keyword evidence="5 7" id="KW-1133">Transmembrane helix</keyword>
<dbReference type="EMBL" id="CP129013">
    <property type="protein sequence ID" value="WLR43061.1"/>
    <property type="molecule type" value="Genomic_DNA"/>
</dbReference>
<evidence type="ECO:0000256" key="4">
    <source>
        <dbReference type="ARBA" id="ARBA00022840"/>
    </source>
</evidence>
<dbReference type="CDD" id="cd03254">
    <property type="entry name" value="ABCC_Glucan_exporter_like"/>
    <property type="match status" value="1"/>
</dbReference>
<dbReference type="SUPFAM" id="SSF90123">
    <property type="entry name" value="ABC transporter transmembrane region"/>
    <property type="match status" value="1"/>
</dbReference>
<protein>
    <submittedName>
        <fullName evidence="10">ABC transporter ATP-binding protein</fullName>
    </submittedName>
</protein>
<feature type="domain" description="ABC transporter" evidence="8">
    <location>
        <begin position="346"/>
        <end position="580"/>
    </location>
</feature>
<dbReference type="InterPro" id="IPR027417">
    <property type="entry name" value="P-loop_NTPase"/>
</dbReference>
<dbReference type="Pfam" id="PF00664">
    <property type="entry name" value="ABC_membrane"/>
    <property type="match status" value="1"/>
</dbReference>
<dbReference type="RefSeq" id="WP_226538879.1">
    <property type="nucleotide sequence ID" value="NZ_CP129013.1"/>
</dbReference>
<dbReference type="SUPFAM" id="SSF52540">
    <property type="entry name" value="P-loop containing nucleoside triphosphate hydrolases"/>
    <property type="match status" value="1"/>
</dbReference>
<dbReference type="Gene3D" id="3.40.50.300">
    <property type="entry name" value="P-loop containing nucleotide triphosphate hydrolases"/>
    <property type="match status" value="1"/>
</dbReference>
<evidence type="ECO:0000256" key="1">
    <source>
        <dbReference type="ARBA" id="ARBA00004651"/>
    </source>
</evidence>
<evidence type="ECO:0000256" key="6">
    <source>
        <dbReference type="ARBA" id="ARBA00023136"/>
    </source>
</evidence>
<evidence type="ECO:0000256" key="5">
    <source>
        <dbReference type="ARBA" id="ARBA00022989"/>
    </source>
</evidence>
<dbReference type="Gene3D" id="1.20.1560.10">
    <property type="entry name" value="ABC transporter type 1, transmembrane domain"/>
    <property type="match status" value="1"/>
</dbReference>
<evidence type="ECO:0000256" key="7">
    <source>
        <dbReference type="SAM" id="Phobius"/>
    </source>
</evidence>
<dbReference type="InterPro" id="IPR003439">
    <property type="entry name" value="ABC_transporter-like_ATP-bd"/>
</dbReference>
<name>A0ABY9JUH9_9BACI</name>
<reference evidence="10 11" key="1">
    <citation type="submission" date="2023-06" db="EMBL/GenBank/DDBJ databases">
        <title>Five Gram-positive bacteria isolated from mangrove sediments in Shenzhen, Guangdong, China.</title>
        <authorList>
            <person name="Yu S."/>
            <person name="Zheng W."/>
            <person name="Huang Y."/>
        </authorList>
    </citation>
    <scope>NUCLEOTIDE SEQUENCE [LARGE SCALE GENOMIC DNA]</scope>
    <source>
        <strain evidence="10 11">SaN35-3</strain>
    </source>
</reference>
<dbReference type="PROSITE" id="PS00211">
    <property type="entry name" value="ABC_TRANSPORTER_1"/>
    <property type="match status" value="1"/>
</dbReference>
<dbReference type="SMART" id="SM00382">
    <property type="entry name" value="AAA"/>
    <property type="match status" value="1"/>
</dbReference>